<proteinExistence type="predicted"/>
<dbReference type="Proteomes" id="UP001059480">
    <property type="component" value="Unassembled WGS sequence"/>
</dbReference>
<evidence type="ECO:0000313" key="1">
    <source>
        <dbReference type="EMBL" id="MCQ9210506.1"/>
    </source>
</evidence>
<dbReference type="PANTHER" id="PTHR40056">
    <property type="entry name" value="HYPOTHETICAL CYTOSOLIC PROTEIN"/>
    <property type="match status" value="1"/>
</dbReference>
<comment type="caution">
    <text evidence="1">The sequence shown here is derived from an EMBL/GenBank/DDBJ whole genome shotgun (WGS) entry which is preliminary data.</text>
</comment>
<keyword evidence="2" id="KW-1185">Reference proteome</keyword>
<evidence type="ECO:0000313" key="2">
    <source>
        <dbReference type="Proteomes" id="UP001059480"/>
    </source>
</evidence>
<reference evidence="1" key="3">
    <citation type="journal article" date="2023" name="Microbiol. Resour. Announc.">
        <title>Draft Genome Sequence of Granulicatella sp. Strain S8, Isolated from a Marine Fish, Seriola quinqueradiata.</title>
        <authorList>
            <person name="Lee M."/>
            <person name="Farooq A."/>
            <person name="Jeong J.B."/>
            <person name="Jung M.Y."/>
        </authorList>
    </citation>
    <scope>NUCLEOTIDE SEQUENCE</scope>
    <source>
        <strain evidence="1">S8</strain>
    </source>
</reference>
<dbReference type="EMBL" id="JANHNZ010000008">
    <property type="protein sequence ID" value="MCQ9210506.1"/>
    <property type="molecule type" value="Genomic_DNA"/>
</dbReference>
<sequence length="176" mass="20460">MSEAANTNKKPFHIPRWDELPNFEIYMEQLVSSVNATLEFYQTDFNSSILTSAMVNNYVKMGIIPKPTNKRYDRDHLAMLTIITLFKNVIQINDIKDAIEVLTAKYDVETCYNTFADEIEYIFTRVKNLIDDPEERLVFEFRINPALDLIRATSITVAGQLYSKYLLNEMKNSPDK</sequence>
<organism evidence="1 2">
    <name type="scientific">Granulicatella seriolae</name>
    <dbReference type="NCBI Taxonomy" id="2967226"/>
    <lineage>
        <taxon>Bacteria</taxon>
        <taxon>Bacillati</taxon>
        <taxon>Bacillota</taxon>
        <taxon>Bacilli</taxon>
        <taxon>Lactobacillales</taxon>
        <taxon>Carnobacteriaceae</taxon>
        <taxon>Granulicatella</taxon>
    </lineage>
</organism>
<name>A0ABT1WPN9_9LACT</name>
<dbReference type="Pfam" id="PF08876">
    <property type="entry name" value="DUF1836"/>
    <property type="match status" value="1"/>
</dbReference>
<reference evidence="1" key="2">
    <citation type="journal article" date="2023" name="Curr. Microbiol.">
        <title>Granulicatella seriolae sp. nov., a Novel Facultative Anaerobe Isolated from Yellowtail Marine Fish.</title>
        <authorList>
            <person name="Lee M."/>
            <person name="Choi Y.J."/>
            <person name="Farooq A."/>
            <person name="Jeong J.B."/>
            <person name="Jung M.Y."/>
        </authorList>
    </citation>
    <scope>NUCLEOTIDE SEQUENCE</scope>
    <source>
        <strain evidence="1">S8</strain>
    </source>
</reference>
<dbReference type="InterPro" id="IPR014975">
    <property type="entry name" value="DUF1836"/>
</dbReference>
<accession>A0ABT1WPN9</accession>
<gene>
    <name evidence="1" type="ORF">NPA36_08080</name>
</gene>
<dbReference type="PANTHER" id="PTHR40056:SF1">
    <property type="entry name" value="DUF1836 DOMAIN-CONTAINING PROTEIN"/>
    <property type="match status" value="1"/>
</dbReference>
<dbReference type="RefSeq" id="WP_256945614.1">
    <property type="nucleotide sequence ID" value="NZ_JANHNZ010000008.1"/>
</dbReference>
<reference evidence="1" key="1">
    <citation type="submission" date="2022-07" db="EMBL/GenBank/DDBJ databases">
        <authorList>
            <person name="Jung M.-Y."/>
            <person name="Lee M."/>
        </authorList>
    </citation>
    <scope>NUCLEOTIDE SEQUENCE</scope>
    <source>
        <strain evidence="1">S8</strain>
    </source>
</reference>
<protein>
    <submittedName>
        <fullName evidence="1">DUF1836 domain-containing protein</fullName>
    </submittedName>
</protein>